<dbReference type="PANTHER" id="PTHR45847:SF6">
    <property type="entry name" value="FATTY ACID AMIDE HYDROLASE"/>
    <property type="match status" value="1"/>
</dbReference>
<dbReference type="EMBL" id="CABIJS010000111">
    <property type="protein sequence ID" value="VUZ43461.1"/>
    <property type="molecule type" value="Genomic_DNA"/>
</dbReference>
<keyword evidence="4" id="KW-1185">Reference proteome</keyword>
<evidence type="ECO:0000313" key="4">
    <source>
        <dbReference type="Proteomes" id="UP000321570"/>
    </source>
</evidence>
<organism evidence="3 4">
    <name type="scientific">Hymenolepis diminuta</name>
    <name type="common">Rat tapeworm</name>
    <dbReference type="NCBI Taxonomy" id="6216"/>
    <lineage>
        <taxon>Eukaryota</taxon>
        <taxon>Metazoa</taxon>
        <taxon>Spiralia</taxon>
        <taxon>Lophotrochozoa</taxon>
        <taxon>Platyhelminthes</taxon>
        <taxon>Cestoda</taxon>
        <taxon>Eucestoda</taxon>
        <taxon>Cyclophyllidea</taxon>
        <taxon>Hymenolepididae</taxon>
        <taxon>Hymenolepis</taxon>
    </lineage>
</organism>
<dbReference type="InterPro" id="IPR023631">
    <property type="entry name" value="Amidase_dom"/>
</dbReference>
<accession>A0A564Y859</accession>
<dbReference type="Proteomes" id="UP000321570">
    <property type="component" value="Unassembled WGS sequence"/>
</dbReference>
<evidence type="ECO:0000313" key="3">
    <source>
        <dbReference type="EMBL" id="VUZ43461.1"/>
    </source>
</evidence>
<protein>
    <recommendedName>
        <fullName evidence="2">Amidase domain-containing protein</fullName>
    </recommendedName>
</protein>
<dbReference type="AlphaFoldDB" id="A0A564Y859"/>
<reference evidence="3 4" key="1">
    <citation type="submission" date="2019-07" db="EMBL/GenBank/DDBJ databases">
        <authorList>
            <person name="Jastrzebski P J."/>
            <person name="Paukszto L."/>
            <person name="Jastrzebski P J."/>
        </authorList>
    </citation>
    <scope>NUCLEOTIDE SEQUENCE [LARGE SCALE GENOMIC DNA]</scope>
    <source>
        <strain evidence="3 4">WMS-il1</strain>
    </source>
</reference>
<gene>
    <name evidence="3" type="ORF">WMSIL1_LOCUS3698</name>
</gene>
<dbReference type="Gene3D" id="3.90.1300.10">
    <property type="entry name" value="Amidase signature (AS) domain"/>
    <property type="match status" value="1"/>
</dbReference>
<dbReference type="GO" id="GO:0004040">
    <property type="term" value="F:amidase activity"/>
    <property type="evidence" value="ECO:0007669"/>
    <property type="project" value="TreeGrafter"/>
</dbReference>
<feature type="active site" description="Charge relay system" evidence="1">
    <location>
        <position position="138"/>
    </location>
</feature>
<proteinExistence type="predicted"/>
<dbReference type="PANTHER" id="PTHR45847">
    <property type="entry name" value="FATTY ACID AMIDE HYDROLASE"/>
    <property type="match status" value="1"/>
</dbReference>
<dbReference type="Pfam" id="PF01425">
    <property type="entry name" value="Amidase"/>
    <property type="match status" value="1"/>
</dbReference>
<dbReference type="GO" id="GO:0017064">
    <property type="term" value="F:fatty acid amide hydrolase activity"/>
    <property type="evidence" value="ECO:0007669"/>
    <property type="project" value="TreeGrafter"/>
</dbReference>
<evidence type="ECO:0000256" key="1">
    <source>
        <dbReference type="PIRSR" id="PIRSR001221-1"/>
    </source>
</evidence>
<dbReference type="InterPro" id="IPR036928">
    <property type="entry name" value="AS_sf"/>
</dbReference>
<dbReference type="InterPro" id="IPR052096">
    <property type="entry name" value="Endocannabinoid_amidase"/>
</dbReference>
<feature type="active site" description="Acyl-ester intermediate" evidence="1">
    <location>
        <position position="237"/>
    </location>
</feature>
<sequence>MLLDIDIHRGKLLTASVCVVSLYFVKNALKNYLNSKVLNTNRNTKIAYLNSAKEDFAAYLQQRQIPREDIEMITCLTLQELVEKLKRQELPVAYVLLAYQHKAFEVDKRLNCVTEFLYPDLSEVNLKGPLAGCPVSIKECFGMKGRDSCIGCARNIGKPRGCDAVALKVIRDLGGVPFVITNVPQTTMSTQCSNPINGVTKNPLKSDRTPHGSSGGEAALIGAGGSILGLATDLGGSIRLPSAMCGVVGFKPTADRLSYRDLAKMATGKPVVPCWGPICRDAASCQFVMELIINSPLSHKLDPYTPPLLYKQIPNDRRLRIGYFLQFDKLVPVPAVRRALLETRDRLASRGHELIEWTPPFKVKAYLELFLKSIFCDGCAFLKTLLANDKVDPCIQGIYGLSIAPWYRRLWLRAKMRWTGNWEGLVVLNSIRGFTTMEELEFHIMVLKEFRNRVVDSLSTQSIDVILCPVAGFAVALPILPPYSTTGMLAFQNLANTLAIPAGTMPSGCVVDKRDIEVLREAVEGRVIKEAMDNEEENFYSGYGNLSPLHRAMLPLQEGTEGLPIPIQFMSLPWQDELCLYAMQELEKAKKAPIA</sequence>
<name>A0A564Y859_HYMDI</name>
<evidence type="ECO:0000259" key="2">
    <source>
        <dbReference type="Pfam" id="PF01425"/>
    </source>
</evidence>
<dbReference type="GO" id="GO:0009062">
    <property type="term" value="P:fatty acid catabolic process"/>
    <property type="evidence" value="ECO:0007669"/>
    <property type="project" value="TreeGrafter"/>
</dbReference>
<feature type="domain" description="Amidase" evidence="2">
    <location>
        <begin position="95"/>
        <end position="580"/>
    </location>
</feature>
<dbReference type="SUPFAM" id="SSF75304">
    <property type="entry name" value="Amidase signature (AS) enzymes"/>
    <property type="match status" value="1"/>
</dbReference>
<dbReference type="PIRSF" id="PIRSF001221">
    <property type="entry name" value="Amidase_fungi"/>
    <property type="match status" value="1"/>
</dbReference>
<feature type="active site" description="Charge relay system" evidence="1">
    <location>
        <position position="213"/>
    </location>
</feature>